<dbReference type="InterPro" id="IPR036390">
    <property type="entry name" value="WH_DNA-bd_sf"/>
</dbReference>
<dbReference type="PANTHER" id="PTHR33204">
    <property type="entry name" value="TRANSCRIPTIONAL REGULATOR, MARR FAMILY"/>
    <property type="match status" value="1"/>
</dbReference>
<gene>
    <name evidence="5" type="ORF">EI982_03805</name>
</gene>
<dbReference type="EMBL" id="CP034345">
    <property type="protein sequence ID" value="QGX93964.1"/>
    <property type="molecule type" value="Genomic_DNA"/>
</dbReference>
<keyword evidence="3" id="KW-0804">Transcription</keyword>
<dbReference type="InterPro" id="IPR036388">
    <property type="entry name" value="WH-like_DNA-bd_sf"/>
</dbReference>
<dbReference type="AlphaFoldDB" id="A0A6B9F6I7"/>
<keyword evidence="2" id="KW-0238">DNA-binding</keyword>
<reference evidence="5 6" key="1">
    <citation type="submission" date="2018-12" db="EMBL/GenBank/DDBJ databases">
        <title>Complete genome sequence of Haloplanus rallus MBLA0036.</title>
        <authorList>
            <person name="Nam Y.-d."/>
            <person name="Kang J."/>
            <person name="Chung W.-H."/>
            <person name="Park Y.S."/>
        </authorList>
    </citation>
    <scope>NUCLEOTIDE SEQUENCE [LARGE SCALE GENOMIC DNA]</scope>
    <source>
        <strain evidence="5 6">MBLA0036</strain>
    </source>
</reference>
<keyword evidence="6" id="KW-1185">Reference proteome</keyword>
<dbReference type="Pfam" id="PF01638">
    <property type="entry name" value="HxlR"/>
    <property type="match status" value="1"/>
</dbReference>
<sequence>MAENGCGCCTPNVSTGMTCYCPIDELLDVASRKHTLAIIGLLANDGPKRHSEIADVLNVNSSSVLANRLRELTEVGLLQRRSYDRVPPHVEYSLTADGRAFEQRLRPLLEWATSDGVPTNPE</sequence>
<evidence type="ECO:0000313" key="5">
    <source>
        <dbReference type="EMBL" id="QGX93964.1"/>
    </source>
</evidence>
<evidence type="ECO:0000256" key="2">
    <source>
        <dbReference type="ARBA" id="ARBA00023125"/>
    </source>
</evidence>
<dbReference type="GeneID" id="43368628"/>
<feature type="domain" description="HTH hxlR-type" evidence="4">
    <location>
        <begin position="21"/>
        <end position="120"/>
    </location>
</feature>
<dbReference type="SUPFAM" id="SSF46785">
    <property type="entry name" value="Winged helix' DNA-binding domain"/>
    <property type="match status" value="1"/>
</dbReference>
<dbReference type="PROSITE" id="PS51118">
    <property type="entry name" value="HTH_HXLR"/>
    <property type="match status" value="1"/>
</dbReference>
<dbReference type="PANTHER" id="PTHR33204:SF18">
    <property type="entry name" value="TRANSCRIPTIONAL REGULATORY PROTEIN"/>
    <property type="match status" value="1"/>
</dbReference>
<evidence type="ECO:0000313" key="6">
    <source>
        <dbReference type="Proteomes" id="UP000428325"/>
    </source>
</evidence>
<name>A0A6B9F6I7_9EURY</name>
<dbReference type="GO" id="GO:0003677">
    <property type="term" value="F:DNA binding"/>
    <property type="evidence" value="ECO:0007669"/>
    <property type="project" value="UniProtKB-KW"/>
</dbReference>
<proteinExistence type="predicted"/>
<dbReference type="KEGG" id="hra:EI982_03805"/>
<dbReference type="InterPro" id="IPR002577">
    <property type="entry name" value="HTH_HxlR"/>
</dbReference>
<evidence type="ECO:0000256" key="3">
    <source>
        <dbReference type="ARBA" id="ARBA00023163"/>
    </source>
</evidence>
<dbReference type="CDD" id="cd00090">
    <property type="entry name" value="HTH_ARSR"/>
    <property type="match status" value="1"/>
</dbReference>
<dbReference type="RefSeq" id="WP_157688201.1">
    <property type="nucleotide sequence ID" value="NZ_CP034345.1"/>
</dbReference>
<accession>A0A6B9F6I7</accession>
<dbReference type="InterPro" id="IPR011991">
    <property type="entry name" value="ArsR-like_HTH"/>
</dbReference>
<dbReference type="Gene3D" id="1.10.10.10">
    <property type="entry name" value="Winged helix-like DNA-binding domain superfamily/Winged helix DNA-binding domain"/>
    <property type="match status" value="1"/>
</dbReference>
<keyword evidence="1" id="KW-0805">Transcription regulation</keyword>
<organism evidence="5 6">
    <name type="scientific">Haloplanus rallus</name>
    <dbReference type="NCBI Taxonomy" id="1816183"/>
    <lineage>
        <taxon>Archaea</taxon>
        <taxon>Methanobacteriati</taxon>
        <taxon>Methanobacteriota</taxon>
        <taxon>Stenosarchaea group</taxon>
        <taxon>Halobacteria</taxon>
        <taxon>Halobacteriales</taxon>
        <taxon>Haloferacaceae</taxon>
        <taxon>Haloplanus</taxon>
    </lineage>
</organism>
<evidence type="ECO:0000256" key="1">
    <source>
        <dbReference type="ARBA" id="ARBA00023015"/>
    </source>
</evidence>
<protein>
    <submittedName>
        <fullName evidence="5">Transcriptional regulator</fullName>
    </submittedName>
</protein>
<evidence type="ECO:0000259" key="4">
    <source>
        <dbReference type="PROSITE" id="PS51118"/>
    </source>
</evidence>
<dbReference type="Proteomes" id="UP000428325">
    <property type="component" value="Chromosome"/>
</dbReference>